<accession>A0ACA9LGZ8</accession>
<name>A0ACA9LGZ8_9GLOM</name>
<dbReference type="EMBL" id="CAJVPW010003750">
    <property type="protein sequence ID" value="CAG8528947.1"/>
    <property type="molecule type" value="Genomic_DNA"/>
</dbReference>
<keyword evidence="2" id="KW-1185">Reference proteome</keyword>
<organism evidence="1 2">
    <name type="scientific">Cetraspora pellucida</name>
    <dbReference type="NCBI Taxonomy" id="1433469"/>
    <lineage>
        <taxon>Eukaryota</taxon>
        <taxon>Fungi</taxon>
        <taxon>Fungi incertae sedis</taxon>
        <taxon>Mucoromycota</taxon>
        <taxon>Glomeromycotina</taxon>
        <taxon>Glomeromycetes</taxon>
        <taxon>Diversisporales</taxon>
        <taxon>Gigasporaceae</taxon>
        <taxon>Cetraspora</taxon>
    </lineage>
</organism>
<reference evidence="1" key="1">
    <citation type="submission" date="2021-06" db="EMBL/GenBank/DDBJ databases">
        <authorList>
            <person name="Kallberg Y."/>
            <person name="Tangrot J."/>
            <person name="Rosling A."/>
        </authorList>
    </citation>
    <scope>NUCLEOTIDE SEQUENCE</scope>
    <source>
        <strain evidence="1">28 12/20/2015</strain>
    </source>
</reference>
<feature type="non-terminal residue" evidence="1">
    <location>
        <position position="1"/>
    </location>
</feature>
<dbReference type="Proteomes" id="UP000789366">
    <property type="component" value="Unassembled WGS sequence"/>
</dbReference>
<comment type="caution">
    <text evidence="1">The sequence shown here is derived from an EMBL/GenBank/DDBJ whole genome shotgun (WGS) entry which is preliminary data.</text>
</comment>
<proteinExistence type="predicted"/>
<sequence>LFGIMASCRPEYNRALVDVIAKQFESVTSYGRGGITQLELARAKNQLKSSLLMNLESRMVQLEDLGRQVQVHGFKIPVEVMCNKIDDVTLEDLVRVAKKIIRGHVDNEGKGTGQVTVVAQGNLNGLPDVVKICERYGLGKLSGSKCKIKKMSTTDKNNLKTDSYTVPDLLPKISSLIDTCDYELALQFAKRALSMESNNIIVLEILGMVEIELGMFDEAKEHFLKAISISPNQGYSKYMYMGQLCEGLEAIKNFQCGVNLMIDEHKSITSNKSSSSPDSSESLNRKISTALCSMIEIYLTDCW</sequence>
<evidence type="ECO:0000313" key="2">
    <source>
        <dbReference type="Proteomes" id="UP000789366"/>
    </source>
</evidence>
<protein>
    <submittedName>
        <fullName evidence="1">7948_t:CDS:1</fullName>
    </submittedName>
</protein>
<evidence type="ECO:0000313" key="1">
    <source>
        <dbReference type="EMBL" id="CAG8528947.1"/>
    </source>
</evidence>
<gene>
    <name evidence="1" type="ORF">SPELUC_LOCUS4277</name>
</gene>